<dbReference type="RefSeq" id="WP_226954661.1">
    <property type="nucleotide sequence ID" value="NZ_JACDXW010000005.1"/>
</dbReference>
<dbReference type="Pfam" id="PF13577">
    <property type="entry name" value="SnoaL_4"/>
    <property type="match status" value="1"/>
</dbReference>
<feature type="domain" description="SnoaL-like" evidence="1">
    <location>
        <begin position="9"/>
        <end position="137"/>
    </location>
</feature>
<dbReference type="InterPro" id="IPR032710">
    <property type="entry name" value="NTF2-like_dom_sf"/>
</dbReference>
<evidence type="ECO:0000259" key="1">
    <source>
        <dbReference type="Pfam" id="PF13577"/>
    </source>
</evidence>
<dbReference type="EMBL" id="JACDXW010000005">
    <property type="protein sequence ID" value="MCB5364241.1"/>
    <property type="molecule type" value="Genomic_DNA"/>
</dbReference>
<reference evidence="2 3" key="1">
    <citation type="submission" date="2020-07" db="EMBL/GenBank/DDBJ databases">
        <title>Pusillimonas sp. nov., isolated from poultry manure in Taiwan.</title>
        <authorList>
            <person name="Lin S.-Y."/>
            <person name="Tang Y.-S."/>
            <person name="Young C.-C."/>
        </authorList>
    </citation>
    <scope>NUCLEOTIDE SEQUENCE [LARGE SCALE GENOMIC DNA]</scope>
    <source>
        <strain evidence="2 3">CC-YST705</strain>
    </source>
</reference>
<evidence type="ECO:0000313" key="3">
    <source>
        <dbReference type="Proteomes" id="UP000776983"/>
    </source>
</evidence>
<dbReference type="InterPro" id="IPR037401">
    <property type="entry name" value="SnoaL-like"/>
</dbReference>
<dbReference type="SUPFAM" id="SSF54427">
    <property type="entry name" value="NTF2-like"/>
    <property type="match status" value="1"/>
</dbReference>
<accession>A0ABS8CDY1</accession>
<gene>
    <name evidence="2" type="ORF">H0484_10830</name>
</gene>
<organism evidence="2 3">
    <name type="scientific">Mesopusillimonas faecipullorum</name>
    <dbReference type="NCBI Taxonomy" id="2755040"/>
    <lineage>
        <taxon>Bacteria</taxon>
        <taxon>Pseudomonadati</taxon>
        <taxon>Pseudomonadota</taxon>
        <taxon>Betaproteobacteria</taxon>
        <taxon>Burkholderiales</taxon>
        <taxon>Alcaligenaceae</taxon>
        <taxon>Mesopusillimonas</taxon>
    </lineage>
</organism>
<comment type="caution">
    <text evidence="2">The sequence shown here is derived from an EMBL/GenBank/DDBJ whole genome shotgun (WGS) entry which is preliminary data.</text>
</comment>
<evidence type="ECO:0000313" key="2">
    <source>
        <dbReference type="EMBL" id="MCB5364241.1"/>
    </source>
</evidence>
<dbReference type="CDD" id="cd00531">
    <property type="entry name" value="NTF2_like"/>
    <property type="match status" value="1"/>
</dbReference>
<name>A0ABS8CDY1_9BURK</name>
<sequence>MSLPRLPDAQTYAACRQIVEHSAHLTDHRNFEAYAELFTQNGQLTRPGGAPLTGQTAIVESYRSRPAERMTRHMLGQSVMTQQGEGKVQVVTSVLLWSTTTSQTVEAFGRKADARQVLGEYSDDMVLTPEGWRIEKRQSSFVMYQE</sequence>
<protein>
    <submittedName>
        <fullName evidence="2">Nuclear transport factor 2 family protein</fullName>
    </submittedName>
</protein>
<dbReference type="Proteomes" id="UP000776983">
    <property type="component" value="Unassembled WGS sequence"/>
</dbReference>
<proteinExistence type="predicted"/>
<keyword evidence="3" id="KW-1185">Reference proteome</keyword>
<dbReference type="Gene3D" id="3.10.450.50">
    <property type="match status" value="1"/>
</dbReference>